<sequence>MDKQRRHRAGQATQGLARGTGTSTAWPSAMCSRSNATAGAMRPYVGASRGVRRTSSGAFSATTQ</sequence>
<feature type="compositionally biased region" description="Polar residues" evidence="1">
    <location>
        <begin position="53"/>
        <end position="64"/>
    </location>
</feature>
<name>A0ABS8RPG5_DATST</name>
<keyword evidence="3" id="KW-1185">Reference proteome</keyword>
<organism evidence="2 3">
    <name type="scientific">Datura stramonium</name>
    <name type="common">Jimsonweed</name>
    <name type="synonym">Common thornapple</name>
    <dbReference type="NCBI Taxonomy" id="4076"/>
    <lineage>
        <taxon>Eukaryota</taxon>
        <taxon>Viridiplantae</taxon>
        <taxon>Streptophyta</taxon>
        <taxon>Embryophyta</taxon>
        <taxon>Tracheophyta</taxon>
        <taxon>Spermatophyta</taxon>
        <taxon>Magnoliopsida</taxon>
        <taxon>eudicotyledons</taxon>
        <taxon>Gunneridae</taxon>
        <taxon>Pentapetalae</taxon>
        <taxon>asterids</taxon>
        <taxon>lamiids</taxon>
        <taxon>Solanales</taxon>
        <taxon>Solanaceae</taxon>
        <taxon>Solanoideae</taxon>
        <taxon>Datureae</taxon>
        <taxon>Datura</taxon>
    </lineage>
</organism>
<feature type="region of interest" description="Disordered" evidence="1">
    <location>
        <begin position="1"/>
        <end position="64"/>
    </location>
</feature>
<feature type="non-terminal residue" evidence="2">
    <location>
        <position position="64"/>
    </location>
</feature>
<protein>
    <submittedName>
        <fullName evidence="2">Uncharacterized protein</fullName>
    </submittedName>
</protein>
<dbReference type="EMBL" id="JACEIK010000065">
    <property type="protein sequence ID" value="MCD7448529.1"/>
    <property type="molecule type" value="Genomic_DNA"/>
</dbReference>
<proteinExistence type="predicted"/>
<evidence type="ECO:0000313" key="2">
    <source>
        <dbReference type="EMBL" id="MCD7448529.1"/>
    </source>
</evidence>
<evidence type="ECO:0000313" key="3">
    <source>
        <dbReference type="Proteomes" id="UP000823775"/>
    </source>
</evidence>
<evidence type="ECO:0000256" key="1">
    <source>
        <dbReference type="SAM" id="MobiDB-lite"/>
    </source>
</evidence>
<dbReference type="Proteomes" id="UP000823775">
    <property type="component" value="Unassembled WGS sequence"/>
</dbReference>
<gene>
    <name evidence="2" type="ORF">HAX54_043459</name>
</gene>
<feature type="compositionally biased region" description="Polar residues" evidence="1">
    <location>
        <begin position="20"/>
        <end position="37"/>
    </location>
</feature>
<comment type="caution">
    <text evidence="2">The sequence shown here is derived from an EMBL/GenBank/DDBJ whole genome shotgun (WGS) entry which is preliminary data.</text>
</comment>
<accession>A0ABS8RPG5</accession>
<reference evidence="2 3" key="1">
    <citation type="journal article" date="2021" name="BMC Genomics">
        <title>Datura genome reveals duplications of psychoactive alkaloid biosynthetic genes and high mutation rate following tissue culture.</title>
        <authorList>
            <person name="Rajewski A."/>
            <person name="Carter-House D."/>
            <person name="Stajich J."/>
            <person name="Litt A."/>
        </authorList>
    </citation>
    <scope>NUCLEOTIDE SEQUENCE [LARGE SCALE GENOMIC DNA]</scope>
    <source>
        <strain evidence="2">AR-01</strain>
    </source>
</reference>